<organism evidence="8 9">
    <name type="scientific">Rubellimicrobium mesophilum DSM 19309</name>
    <dbReference type="NCBI Taxonomy" id="442562"/>
    <lineage>
        <taxon>Bacteria</taxon>
        <taxon>Pseudomonadati</taxon>
        <taxon>Pseudomonadota</taxon>
        <taxon>Alphaproteobacteria</taxon>
        <taxon>Rhodobacterales</taxon>
        <taxon>Roseobacteraceae</taxon>
        <taxon>Rubellimicrobium</taxon>
    </lineage>
</organism>
<feature type="transmembrane region" description="Helical" evidence="6">
    <location>
        <begin position="197"/>
        <end position="217"/>
    </location>
</feature>
<evidence type="ECO:0000313" key="9">
    <source>
        <dbReference type="Proteomes" id="UP000019666"/>
    </source>
</evidence>
<evidence type="ECO:0000256" key="3">
    <source>
        <dbReference type="ARBA" id="ARBA00022692"/>
    </source>
</evidence>
<feature type="domain" description="EamA" evidence="7">
    <location>
        <begin position="166"/>
        <end position="301"/>
    </location>
</feature>
<dbReference type="EMBL" id="AOSK01000019">
    <property type="protein sequence ID" value="EYD77964.1"/>
    <property type="molecule type" value="Genomic_DNA"/>
</dbReference>
<evidence type="ECO:0000256" key="4">
    <source>
        <dbReference type="ARBA" id="ARBA00022989"/>
    </source>
</evidence>
<dbReference type="SUPFAM" id="SSF103481">
    <property type="entry name" value="Multidrug resistance efflux transporter EmrE"/>
    <property type="match status" value="2"/>
</dbReference>
<dbReference type="PATRIC" id="fig|442562.3.peg.424"/>
<evidence type="ECO:0000313" key="8">
    <source>
        <dbReference type="EMBL" id="EYD77964.1"/>
    </source>
</evidence>
<keyword evidence="4 6" id="KW-1133">Transmembrane helix</keyword>
<dbReference type="InterPro" id="IPR050638">
    <property type="entry name" value="AA-Vitamin_Transporters"/>
</dbReference>
<dbReference type="Pfam" id="PF00892">
    <property type="entry name" value="EamA"/>
    <property type="match status" value="2"/>
</dbReference>
<feature type="transmembrane region" description="Helical" evidence="6">
    <location>
        <begin position="223"/>
        <end position="247"/>
    </location>
</feature>
<dbReference type="HOGENOM" id="CLU_033863_14_1_5"/>
<protein>
    <submittedName>
        <fullName evidence="8">Integral membrane protein</fullName>
    </submittedName>
</protein>
<feature type="transmembrane region" description="Helical" evidence="6">
    <location>
        <begin position="21"/>
        <end position="43"/>
    </location>
</feature>
<comment type="subcellular location">
    <subcellularLocation>
        <location evidence="1">Membrane</location>
        <topology evidence="1">Multi-pass membrane protein</topology>
    </subcellularLocation>
</comment>
<keyword evidence="5 6" id="KW-0472">Membrane</keyword>
<dbReference type="STRING" id="442562.Rumeso_00425"/>
<evidence type="ECO:0000259" key="7">
    <source>
        <dbReference type="Pfam" id="PF00892"/>
    </source>
</evidence>
<evidence type="ECO:0000256" key="2">
    <source>
        <dbReference type="ARBA" id="ARBA00007362"/>
    </source>
</evidence>
<feature type="transmembrane region" description="Helical" evidence="6">
    <location>
        <begin position="106"/>
        <end position="127"/>
    </location>
</feature>
<dbReference type="PANTHER" id="PTHR32322:SF2">
    <property type="entry name" value="EAMA DOMAIN-CONTAINING PROTEIN"/>
    <property type="match status" value="1"/>
</dbReference>
<dbReference type="RefSeq" id="WP_051521290.1">
    <property type="nucleotide sequence ID" value="NZ_KK088575.1"/>
</dbReference>
<dbReference type="PANTHER" id="PTHR32322">
    <property type="entry name" value="INNER MEMBRANE TRANSPORTER"/>
    <property type="match status" value="1"/>
</dbReference>
<feature type="transmembrane region" description="Helical" evidence="6">
    <location>
        <begin position="49"/>
        <end position="71"/>
    </location>
</feature>
<feature type="transmembrane region" description="Helical" evidence="6">
    <location>
        <begin position="284"/>
        <end position="301"/>
    </location>
</feature>
<evidence type="ECO:0000256" key="5">
    <source>
        <dbReference type="ARBA" id="ARBA00023136"/>
    </source>
</evidence>
<keyword evidence="3 6" id="KW-0812">Transmembrane</keyword>
<accession>A0A017HW34</accession>
<feature type="domain" description="EamA" evidence="7">
    <location>
        <begin position="21"/>
        <end position="150"/>
    </location>
</feature>
<comment type="caution">
    <text evidence="8">The sequence shown here is derived from an EMBL/GenBank/DDBJ whole genome shotgun (WGS) entry which is preliminary data.</text>
</comment>
<proteinExistence type="inferred from homology"/>
<dbReference type="GO" id="GO:0016020">
    <property type="term" value="C:membrane"/>
    <property type="evidence" value="ECO:0007669"/>
    <property type="project" value="UniProtKB-SubCell"/>
</dbReference>
<name>A0A017HW34_9RHOB</name>
<feature type="transmembrane region" description="Helical" evidence="6">
    <location>
        <begin position="83"/>
        <end position="100"/>
    </location>
</feature>
<dbReference type="InterPro" id="IPR037185">
    <property type="entry name" value="EmrE-like"/>
</dbReference>
<sequence length="306" mass="32201">MAPIRRPIAAPARSLGREGQGHLAMLVFSALVGGSFSLGARMADLVDPVAFTALRFWLAALVIGAGLGATGRIGRPRAPWRQGVLGLLYAIYFVLMFEGLKTAAPVSASAVFTLTPLMAAGFGWLLLRQRLSPRIAAALALGGAGALWVIFRADLSALLQLELGRGEAIYLVGCVAHALYTPLVARLNRGESAPEFALGVVLARALLLTVFGGPALLATDWAALPPIVWATLLYVAIFASAATMVLLQFAALRLPSAKVMAYTYLVPAWVLLWEAGFGAALPRALVLLGVAMTAAALLLLLRPERP</sequence>
<evidence type="ECO:0000256" key="1">
    <source>
        <dbReference type="ARBA" id="ARBA00004141"/>
    </source>
</evidence>
<dbReference type="Proteomes" id="UP000019666">
    <property type="component" value="Unassembled WGS sequence"/>
</dbReference>
<reference evidence="8 9" key="1">
    <citation type="submission" date="2013-02" db="EMBL/GenBank/DDBJ databases">
        <authorList>
            <person name="Fiebig A."/>
            <person name="Goeker M."/>
            <person name="Klenk H.-P.P."/>
        </authorList>
    </citation>
    <scope>NUCLEOTIDE SEQUENCE [LARGE SCALE GENOMIC DNA]</scope>
    <source>
        <strain evidence="8 9">DSM 19309</strain>
    </source>
</reference>
<dbReference type="OrthoDB" id="5812248at2"/>
<gene>
    <name evidence="8" type="ORF">Rumeso_00425</name>
</gene>
<evidence type="ECO:0000256" key="6">
    <source>
        <dbReference type="SAM" id="Phobius"/>
    </source>
</evidence>
<feature type="transmembrane region" description="Helical" evidence="6">
    <location>
        <begin position="134"/>
        <end position="153"/>
    </location>
</feature>
<dbReference type="AlphaFoldDB" id="A0A017HW34"/>
<keyword evidence="9" id="KW-1185">Reference proteome</keyword>
<feature type="transmembrane region" description="Helical" evidence="6">
    <location>
        <begin position="168"/>
        <end position="185"/>
    </location>
</feature>
<dbReference type="InterPro" id="IPR000620">
    <property type="entry name" value="EamA_dom"/>
</dbReference>
<comment type="similarity">
    <text evidence="2">Belongs to the EamA transporter family.</text>
</comment>
<feature type="transmembrane region" description="Helical" evidence="6">
    <location>
        <begin position="259"/>
        <end position="278"/>
    </location>
</feature>